<dbReference type="InterPro" id="IPR003709">
    <property type="entry name" value="VanY-like_core_dom"/>
</dbReference>
<dbReference type="CDD" id="cd14846">
    <property type="entry name" value="Peptidase_M15_like"/>
    <property type="match status" value="1"/>
</dbReference>
<dbReference type="AlphaFoldDB" id="A0A7J5UPC8"/>
<dbReference type="InterPro" id="IPR009045">
    <property type="entry name" value="Zn_M74/Hedgehog-like"/>
</dbReference>
<dbReference type="OrthoDB" id="3293184at2"/>
<dbReference type="PANTHER" id="PTHR34385:SF1">
    <property type="entry name" value="PEPTIDOGLYCAN L-ALANYL-D-GLUTAMATE ENDOPEPTIDASE CWLK"/>
    <property type="match status" value="1"/>
</dbReference>
<dbReference type="Gene3D" id="3.30.1380.10">
    <property type="match status" value="1"/>
</dbReference>
<keyword evidence="3" id="KW-1185">Reference proteome</keyword>
<sequence length="183" mass="19209">MPRISADQSTRRAFARRAVLALAVLAVAGVGLRLTLDGGAESAWATLAGPALRAPAAATALDADLERRFEAAQLDAAAGGVELRITSGWRSAREQQRLVDEAMTRYGSAEAAHRWVLPPERSAHVAGLAIDVGPAAGAQWLEQHGSAYGLCRVYVNEPWHFEPLVAPGTPCPELQPDAGAALG</sequence>
<evidence type="ECO:0000313" key="3">
    <source>
        <dbReference type="Proteomes" id="UP000451860"/>
    </source>
</evidence>
<comment type="caution">
    <text evidence="2">The sequence shown here is derived from an EMBL/GenBank/DDBJ whole genome shotgun (WGS) entry which is preliminary data.</text>
</comment>
<organism evidence="2 3">
    <name type="scientific">Georgenia thermotolerans</name>
    <dbReference type="NCBI Taxonomy" id="527326"/>
    <lineage>
        <taxon>Bacteria</taxon>
        <taxon>Bacillati</taxon>
        <taxon>Actinomycetota</taxon>
        <taxon>Actinomycetes</taxon>
        <taxon>Micrococcales</taxon>
        <taxon>Bogoriellaceae</taxon>
        <taxon>Georgenia</taxon>
    </lineage>
</organism>
<evidence type="ECO:0000259" key="1">
    <source>
        <dbReference type="Pfam" id="PF02557"/>
    </source>
</evidence>
<dbReference type="RefSeq" id="WP_152204331.1">
    <property type="nucleotide sequence ID" value="NZ_VUKF01000050.1"/>
</dbReference>
<accession>A0A7J5UPC8</accession>
<dbReference type="InterPro" id="IPR052179">
    <property type="entry name" value="DD-CPase-like"/>
</dbReference>
<dbReference type="Pfam" id="PF02557">
    <property type="entry name" value="VanY"/>
    <property type="match status" value="1"/>
</dbReference>
<dbReference type="GO" id="GO:0006508">
    <property type="term" value="P:proteolysis"/>
    <property type="evidence" value="ECO:0007669"/>
    <property type="project" value="InterPro"/>
</dbReference>
<dbReference type="GO" id="GO:0008233">
    <property type="term" value="F:peptidase activity"/>
    <property type="evidence" value="ECO:0007669"/>
    <property type="project" value="InterPro"/>
</dbReference>
<dbReference type="SUPFAM" id="SSF55166">
    <property type="entry name" value="Hedgehog/DD-peptidase"/>
    <property type="match status" value="1"/>
</dbReference>
<evidence type="ECO:0000313" key="2">
    <source>
        <dbReference type="EMBL" id="KAE8764091.1"/>
    </source>
</evidence>
<dbReference type="PROSITE" id="PS51318">
    <property type="entry name" value="TAT"/>
    <property type="match status" value="1"/>
</dbReference>
<dbReference type="EMBL" id="WHJE01000044">
    <property type="protein sequence ID" value="KAE8764091.1"/>
    <property type="molecule type" value="Genomic_DNA"/>
</dbReference>
<protein>
    <submittedName>
        <fullName evidence="2">Peptidase M15</fullName>
    </submittedName>
</protein>
<reference evidence="2 3" key="1">
    <citation type="submission" date="2019-10" db="EMBL/GenBank/DDBJ databases">
        <title>Georgenia wutianyii sp. nov. and Georgenia yuyongxinii sp. nov. isolated from plateau pika (Ochotona curzoniae) in the Qinghai-Tibet plateau of China.</title>
        <authorList>
            <person name="Tian Z."/>
        </authorList>
    </citation>
    <scope>NUCLEOTIDE SEQUENCE [LARGE SCALE GENOMIC DNA]</scope>
    <source>
        <strain evidence="2 3">DSM 21501</strain>
    </source>
</reference>
<dbReference type="InterPro" id="IPR006311">
    <property type="entry name" value="TAT_signal"/>
</dbReference>
<dbReference type="Proteomes" id="UP000451860">
    <property type="component" value="Unassembled WGS sequence"/>
</dbReference>
<name>A0A7J5UPC8_9MICO</name>
<dbReference type="PANTHER" id="PTHR34385">
    <property type="entry name" value="D-ALANYL-D-ALANINE CARBOXYPEPTIDASE"/>
    <property type="match status" value="1"/>
</dbReference>
<feature type="domain" description="D-alanyl-D-alanine carboxypeptidase-like core" evidence="1">
    <location>
        <begin position="61"/>
        <end position="154"/>
    </location>
</feature>
<gene>
    <name evidence="2" type="ORF">GB883_10925</name>
</gene>
<proteinExistence type="predicted"/>